<dbReference type="Proteomes" id="UP000543556">
    <property type="component" value="Unassembled WGS sequence"/>
</dbReference>
<comment type="caution">
    <text evidence="1">The sequence shown here is derived from an EMBL/GenBank/DDBJ whole genome shotgun (WGS) entry which is preliminary data.</text>
</comment>
<evidence type="ECO:0000313" key="2">
    <source>
        <dbReference type="Proteomes" id="UP000543556"/>
    </source>
</evidence>
<dbReference type="NCBIfam" id="NF033545">
    <property type="entry name" value="transpos_IS630"/>
    <property type="match status" value="1"/>
</dbReference>
<dbReference type="SUPFAM" id="SSF46689">
    <property type="entry name" value="Homeodomain-like"/>
    <property type="match status" value="1"/>
</dbReference>
<dbReference type="InterPro" id="IPR009057">
    <property type="entry name" value="Homeodomain-like_sf"/>
</dbReference>
<protein>
    <submittedName>
        <fullName evidence="1">IS630 family transposase</fullName>
    </submittedName>
</protein>
<keyword evidence="2" id="KW-1185">Reference proteome</keyword>
<dbReference type="EMBL" id="JAAMFM010000047">
    <property type="protein sequence ID" value="NVM96940.1"/>
    <property type="molecule type" value="Genomic_DNA"/>
</dbReference>
<gene>
    <name evidence="1" type="ORF">G6034_18915</name>
</gene>
<organism evidence="1 2">
    <name type="scientific">Arthrobacter wenxiniae</name>
    <dbReference type="NCBI Taxonomy" id="2713570"/>
    <lineage>
        <taxon>Bacteria</taxon>
        <taxon>Bacillati</taxon>
        <taxon>Actinomycetota</taxon>
        <taxon>Actinomycetes</taxon>
        <taxon>Micrococcales</taxon>
        <taxon>Micrococcaceae</taxon>
        <taxon>Arthrobacter</taxon>
    </lineage>
</organism>
<reference evidence="1 2" key="1">
    <citation type="submission" date="2020-02" db="EMBL/GenBank/DDBJ databases">
        <title>Genome sequence of strain AETb3-4.</title>
        <authorList>
            <person name="Gao J."/>
            <person name="Zhang X."/>
        </authorList>
    </citation>
    <scope>NUCLEOTIDE SEQUENCE [LARGE SCALE GENOMIC DNA]</scope>
    <source>
        <strain evidence="1 2">AETb3-4</strain>
    </source>
</reference>
<proteinExistence type="predicted"/>
<dbReference type="InterPro" id="IPR047655">
    <property type="entry name" value="Transpos_IS630-like"/>
</dbReference>
<evidence type="ECO:0000313" key="1">
    <source>
        <dbReference type="EMBL" id="NVM96940.1"/>
    </source>
</evidence>
<dbReference type="Pfam" id="PF13565">
    <property type="entry name" value="HTH_32"/>
    <property type="match status" value="1"/>
</dbReference>
<sequence>MAHPPAPAVVLRDGDGEVLAGRMRSSSVRAGLAQRSRIVLLAAEGLANVRIAELAGVSVPTVAAWRGRYLAFGLDGLEDRARVGRPRKIDRAKIITATLKPPPKKFGVTHWSARLLARYLRIDFSTVARTCREYGVKPWKDETFKFSTDPELEAKVLDVVGLYMAPPDKAVVLCIDELCEASH</sequence>
<accession>A0A7Y7LZV8</accession>
<dbReference type="AlphaFoldDB" id="A0A7Y7LZV8"/>
<dbReference type="RefSeq" id="WP_176636644.1">
    <property type="nucleotide sequence ID" value="NZ_JAAMFM010000047.1"/>
</dbReference>
<feature type="non-terminal residue" evidence="1">
    <location>
        <position position="183"/>
    </location>
</feature>
<name>A0A7Y7LZV8_9MICC</name>